<evidence type="ECO:0000256" key="4">
    <source>
        <dbReference type="ARBA" id="ARBA00022884"/>
    </source>
</evidence>
<evidence type="ECO:0000256" key="2">
    <source>
        <dbReference type="ARBA" id="ARBA00022555"/>
    </source>
</evidence>
<protein>
    <recommendedName>
        <fullName evidence="6 7">Peptidyl-tRNA hydrolase</fullName>
        <ecNumber evidence="1 7">3.1.1.29</ecNumber>
    </recommendedName>
</protein>
<keyword evidence="4" id="KW-0694">RNA-binding</keyword>
<evidence type="ECO:0000256" key="3">
    <source>
        <dbReference type="ARBA" id="ARBA00022801"/>
    </source>
</evidence>
<dbReference type="EC" id="3.1.1.29" evidence="1 7"/>
<organism evidence="9 10">
    <name type="scientific">candidate division WWE3 bacterium</name>
    <dbReference type="NCBI Taxonomy" id="2053526"/>
    <lineage>
        <taxon>Bacteria</taxon>
        <taxon>Katanobacteria</taxon>
    </lineage>
</organism>
<dbReference type="InterPro" id="IPR001328">
    <property type="entry name" value="Pept_tRNA_hydro"/>
</dbReference>
<gene>
    <name evidence="9" type="primary">pth</name>
    <name evidence="9" type="ORF">KC571_01420</name>
</gene>
<dbReference type="Proteomes" id="UP000701698">
    <property type="component" value="Unassembled WGS sequence"/>
</dbReference>
<dbReference type="PROSITE" id="PS01195">
    <property type="entry name" value="PEPT_TRNA_HYDROL_1"/>
    <property type="match status" value="1"/>
</dbReference>
<name>A0A955LHV4_UNCKA</name>
<dbReference type="InterPro" id="IPR018171">
    <property type="entry name" value="Pept_tRNA_hydro_CS"/>
</dbReference>
<dbReference type="EMBL" id="JAGQKX010000024">
    <property type="protein sequence ID" value="MCA9390036.1"/>
    <property type="molecule type" value="Genomic_DNA"/>
</dbReference>
<evidence type="ECO:0000313" key="10">
    <source>
        <dbReference type="Proteomes" id="UP000701698"/>
    </source>
</evidence>
<dbReference type="PANTHER" id="PTHR17224">
    <property type="entry name" value="PEPTIDYL-TRNA HYDROLASE"/>
    <property type="match status" value="1"/>
</dbReference>
<evidence type="ECO:0000256" key="5">
    <source>
        <dbReference type="ARBA" id="ARBA00038063"/>
    </source>
</evidence>
<proteinExistence type="inferred from homology"/>
<comment type="caution">
    <text evidence="9">The sequence shown here is derived from an EMBL/GenBank/DDBJ whole genome shotgun (WGS) entry which is preliminary data.</text>
</comment>
<evidence type="ECO:0000256" key="6">
    <source>
        <dbReference type="ARBA" id="ARBA00050038"/>
    </source>
</evidence>
<comment type="similarity">
    <text evidence="5 8">Belongs to the PTH family.</text>
</comment>
<reference evidence="9" key="2">
    <citation type="journal article" date="2021" name="Microbiome">
        <title>Successional dynamics and alternative stable states in a saline activated sludge microbial community over 9 years.</title>
        <authorList>
            <person name="Wang Y."/>
            <person name="Ye J."/>
            <person name="Ju F."/>
            <person name="Liu L."/>
            <person name="Boyd J.A."/>
            <person name="Deng Y."/>
            <person name="Parks D.H."/>
            <person name="Jiang X."/>
            <person name="Yin X."/>
            <person name="Woodcroft B.J."/>
            <person name="Tyson G.W."/>
            <person name="Hugenholtz P."/>
            <person name="Polz M.F."/>
            <person name="Zhang T."/>
        </authorList>
    </citation>
    <scope>NUCLEOTIDE SEQUENCE</scope>
    <source>
        <strain evidence="9">HKST-UBA01</strain>
    </source>
</reference>
<dbReference type="GO" id="GO:0004045">
    <property type="term" value="F:peptidyl-tRNA hydrolase activity"/>
    <property type="evidence" value="ECO:0007669"/>
    <property type="project" value="UniProtKB-EC"/>
</dbReference>
<accession>A0A955LHV4</accession>
<dbReference type="NCBIfam" id="TIGR00447">
    <property type="entry name" value="pth"/>
    <property type="match status" value="1"/>
</dbReference>
<comment type="catalytic activity">
    <reaction evidence="7">
        <text>an N-acyl-L-alpha-aminoacyl-tRNA + H2O = an N-acyl-L-amino acid + a tRNA + H(+)</text>
        <dbReference type="Rhea" id="RHEA:54448"/>
        <dbReference type="Rhea" id="RHEA-COMP:10123"/>
        <dbReference type="Rhea" id="RHEA-COMP:13883"/>
        <dbReference type="ChEBI" id="CHEBI:15377"/>
        <dbReference type="ChEBI" id="CHEBI:15378"/>
        <dbReference type="ChEBI" id="CHEBI:59874"/>
        <dbReference type="ChEBI" id="CHEBI:78442"/>
        <dbReference type="ChEBI" id="CHEBI:138191"/>
        <dbReference type="EC" id="3.1.1.29"/>
    </reaction>
</comment>
<dbReference type="Pfam" id="PF01195">
    <property type="entry name" value="Pept_tRNA_hydro"/>
    <property type="match status" value="1"/>
</dbReference>
<evidence type="ECO:0000256" key="7">
    <source>
        <dbReference type="RuleBase" id="RU000673"/>
    </source>
</evidence>
<keyword evidence="3 7" id="KW-0378">Hydrolase</keyword>
<dbReference type="InterPro" id="IPR036416">
    <property type="entry name" value="Pept_tRNA_hydro_sf"/>
</dbReference>
<evidence type="ECO:0000256" key="8">
    <source>
        <dbReference type="RuleBase" id="RU004320"/>
    </source>
</evidence>
<dbReference type="GO" id="GO:0000049">
    <property type="term" value="F:tRNA binding"/>
    <property type="evidence" value="ECO:0007669"/>
    <property type="project" value="UniProtKB-KW"/>
</dbReference>
<dbReference type="PROSITE" id="PS01196">
    <property type="entry name" value="PEPT_TRNA_HYDROL_2"/>
    <property type="match status" value="1"/>
</dbReference>
<evidence type="ECO:0000313" key="9">
    <source>
        <dbReference type="EMBL" id="MCA9390036.1"/>
    </source>
</evidence>
<sequence length="179" mass="20722">MKMIIGLGNPLDEYKSTRHNVGEWVVNNLADESRWQHHRKANVLWQEISIQNENVTLVLPQDYMNNSGRALKKYASDIVGFDLDTVLIVHDDWAFDIGEYRLDFDRGPNRHNGVRDIISRFGTQAFWRLRIGIGGERSAERDSASDYVLATFTKGEEKILTDLFENQLINVITEWINQN</sequence>
<reference evidence="9" key="1">
    <citation type="submission" date="2020-04" db="EMBL/GenBank/DDBJ databases">
        <authorList>
            <person name="Zhang T."/>
        </authorList>
    </citation>
    <scope>NUCLEOTIDE SEQUENCE</scope>
    <source>
        <strain evidence="9">HKST-UBA01</strain>
    </source>
</reference>
<evidence type="ECO:0000256" key="1">
    <source>
        <dbReference type="ARBA" id="ARBA00013260"/>
    </source>
</evidence>
<dbReference type="Gene3D" id="3.40.50.1470">
    <property type="entry name" value="Peptidyl-tRNA hydrolase"/>
    <property type="match status" value="1"/>
</dbReference>
<dbReference type="SUPFAM" id="SSF53178">
    <property type="entry name" value="Peptidyl-tRNA hydrolase-like"/>
    <property type="match status" value="1"/>
</dbReference>
<keyword evidence="2" id="KW-0820">tRNA-binding</keyword>
<dbReference type="CDD" id="cd00462">
    <property type="entry name" value="PTH"/>
    <property type="match status" value="1"/>
</dbReference>
<dbReference type="AlphaFoldDB" id="A0A955LHV4"/>
<dbReference type="PANTHER" id="PTHR17224:SF1">
    <property type="entry name" value="PEPTIDYL-TRNA HYDROLASE"/>
    <property type="match status" value="1"/>
</dbReference>